<dbReference type="AlphaFoldDB" id="A0A6I4IWC8"/>
<evidence type="ECO:0000313" key="1">
    <source>
        <dbReference type="EMBL" id="MVO11140.1"/>
    </source>
</evidence>
<dbReference type="RefSeq" id="WP_140999567.1">
    <property type="nucleotide sequence ID" value="NZ_VDCZ01000036.1"/>
</dbReference>
<keyword evidence="2" id="KW-1185">Reference proteome</keyword>
<comment type="caution">
    <text evidence="1">The sequence shown here is derived from an EMBL/GenBank/DDBJ whole genome shotgun (WGS) entry which is preliminary data.</text>
</comment>
<gene>
    <name evidence="1" type="ORF">GOQ30_18390</name>
</gene>
<sequence>MKEEYFLVYNYSAGLCEIPRNITLLIHKDLSFEIKLVWYKYPVPKRLYSIYKSNLIPENIIETINEINETEQIELQELYSTFNGKYVPEDVSHSSIYFNHNGETYSVNMSSYLMGEKLFISNQEKTVLKLHDLLNEWKDKLYEAITEIHK</sequence>
<protein>
    <submittedName>
        <fullName evidence="1">Uncharacterized protein</fullName>
    </submittedName>
</protein>
<organism evidence="1 2">
    <name type="scientific">Flavobacterium profundi</name>
    <dbReference type="NCBI Taxonomy" id="1774945"/>
    <lineage>
        <taxon>Bacteria</taxon>
        <taxon>Pseudomonadati</taxon>
        <taxon>Bacteroidota</taxon>
        <taxon>Flavobacteriia</taxon>
        <taxon>Flavobacteriales</taxon>
        <taxon>Flavobacteriaceae</taxon>
        <taxon>Flavobacterium</taxon>
    </lineage>
</organism>
<dbReference type="EMBL" id="WQLW01000036">
    <property type="protein sequence ID" value="MVO11140.1"/>
    <property type="molecule type" value="Genomic_DNA"/>
</dbReference>
<name>A0A6I4IWC8_9FLAO</name>
<accession>A0A6I4IWC8</accession>
<dbReference type="OrthoDB" id="1447207at2"/>
<evidence type="ECO:0000313" key="2">
    <source>
        <dbReference type="Proteomes" id="UP000431264"/>
    </source>
</evidence>
<reference evidence="2" key="1">
    <citation type="submission" date="2019-05" db="EMBL/GenBank/DDBJ databases">
        <title>Flavobacterium profundi sp. nov., isolated from a deep-sea seamount.</title>
        <authorList>
            <person name="Zhang D.-C."/>
        </authorList>
    </citation>
    <scope>NUCLEOTIDE SEQUENCE [LARGE SCALE GENOMIC DNA]</scope>
    <source>
        <strain evidence="2">TP390</strain>
    </source>
</reference>
<proteinExistence type="predicted"/>
<dbReference type="Proteomes" id="UP000431264">
    <property type="component" value="Unassembled WGS sequence"/>
</dbReference>